<dbReference type="InterPro" id="IPR018303">
    <property type="entry name" value="ATPase_P-typ_P_site"/>
</dbReference>
<dbReference type="InterPro" id="IPR023299">
    <property type="entry name" value="ATPase_P-typ_cyto_dom_N"/>
</dbReference>
<keyword evidence="9" id="KW-0460">Magnesium</keyword>
<keyword evidence="6 15" id="KW-0547">Nucleotide-binding</keyword>
<dbReference type="CDD" id="cd02081">
    <property type="entry name" value="P-type_ATPase_Ca_PMCA-like"/>
    <property type="match status" value="1"/>
</dbReference>
<feature type="transmembrane region" description="Helical" evidence="15">
    <location>
        <begin position="321"/>
        <end position="347"/>
    </location>
</feature>
<proteinExistence type="inferred from homology"/>
<dbReference type="Pfam" id="PF00690">
    <property type="entry name" value="Cation_ATPase_N"/>
    <property type="match status" value="1"/>
</dbReference>
<feature type="transmembrane region" description="Helical" evidence="15">
    <location>
        <begin position="123"/>
        <end position="144"/>
    </location>
</feature>
<dbReference type="Pfam" id="PF00689">
    <property type="entry name" value="Cation_ATPase_C"/>
    <property type="match status" value="1"/>
</dbReference>
<comment type="subcellular location">
    <subcellularLocation>
        <location evidence="1 15">Membrane</location>
        <topology evidence="1 15">Multi-pass membrane protein</topology>
    </subcellularLocation>
</comment>
<feature type="transmembrane region" description="Helical" evidence="15">
    <location>
        <begin position="99"/>
        <end position="117"/>
    </location>
</feature>
<dbReference type="FunFam" id="1.20.1110.10:FF:000039">
    <property type="entry name" value="Calcium-transporting ATPase"/>
    <property type="match status" value="1"/>
</dbReference>
<dbReference type="InterPro" id="IPR059000">
    <property type="entry name" value="ATPase_P-type_domA"/>
</dbReference>
<dbReference type="Gene3D" id="3.40.1110.10">
    <property type="entry name" value="Calcium-transporting ATPase, cytoplasmic domain N"/>
    <property type="match status" value="1"/>
</dbReference>
<evidence type="ECO:0000313" key="18">
    <source>
        <dbReference type="EMBL" id="KAK5579297.1"/>
    </source>
</evidence>
<keyword evidence="19" id="KW-1185">Reference proteome</keyword>
<feature type="transmembrane region" description="Helical" evidence="15">
    <location>
        <begin position="929"/>
        <end position="950"/>
    </location>
</feature>
<gene>
    <name evidence="18" type="ORF">RB653_008978</name>
</gene>
<evidence type="ECO:0000256" key="7">
    <source>
        <dbReference type="ARBA" id="ARBA00022837"/>
    </source>
</evidence>
<dbReference type="SFLD" id="SFLDG00002">
    <property type="entry name" value="C1.7:_P-type_atpase_like"/>
    <property type="match status" value="1"/>
</dbReference>
<comment type="caution">
    <text evidence="18">The sequence shown here is derived from an EMBL/GenBank/DDBJ whole genome shotgun (WGS) entry which is preliminary data.</text>
</comment>
<comment type="similarity">
    <text evidence="15">Belongs to the cation transport ATPase (P-type) (TC 3.A.3) family.</text>
</comment>
<keyword evidence="7 15" id="KW-0106">Calcium</keyword>
<dbReference type="InterPro" id="IPR001757">
    <property type="entry name" value="P_typ_ATPase"/>
</dbReference>
<feature type="transmembrane region" description="Helical" evidence="15">
    <location>
        <begin position="283"/>
        <end position="301"/>
    </location>
</feature>
<dbReference type="NCBIfam" id="TIGR01494">
    <property type="entry name" value="ATPase_P-type"/>
    <property type="match status" value="2"/>
</dbReference>
<accession>A0AAN7U055</accession>
<dbReference type="SUPFAM" id="SSF81665">
    <property type="entry name" value="Calcium ATPase, transmembrane domain M"/>
    <property type="match status" value="1"/>
</dbReference>
<evidence type="ECO:0000256" key="13">
    <source>
        <dbReference type="ARBA" id="ARBA00023136"/>
    </source>
</evidence>
<keyword evidence="10" id="KW-1278">Translocase</keyword>
<dbReference type="Pfam" id="PF00122">
    <property type="entry name" value="E1-E2_ATPase"/>
    <property type="match status" value="1"/>
</dbReference>
<dbReference type="SUPFAM" id="SSF81660">
    <property type="entry name" value="Metal cation-transporting ATPase, ATP-binding domain N"/>
    <property type="match status" value="1"/>
</dbReference>
<dbReference type="PRINTS" id="PR00120">
    <property type="entry name" value="HATPASE"/>
</dbReference>
<dbReference type="Gene3D" id="3.40.50.1000">
    <property type="entry name" value="HAD superfamily/HAD-like"/>
    <property type="match status" value="1"/>
</dbReference>
<keyword evidence="3 15" id="KW-0109">Calcium transport</keyword>
<dbReference type="GO" id="GO:0005524">
    <property type="term" value="F:ATP binding"/>
    <property type="evidence" value="ECO:0007669"/>
    <property type="project" value="UniProtKB-KW"/>
</dbReference>
<evidence type="ECO:0000256" key="1">
    <source>
        <dbReference type="ARBA" id="ARBA00004141"/>
    </source>
</evidence>
<sequence length="1075" mass="119377">MNRNIDINNSNKNSNGMDNSITSEELSGYVSDGNYEAIKQRYGGVSGLSKRLGSNEENGLSQEEAHNEERILRFGINKMNEVAQKSLFFFIWQAVHDKTLIILIVSAVVSIILGLTVEDRKTGWIDGTAILVAVVIVVLVTAGNDYNKEKKFRKLNSIRNERNVSVVRGGHLASISIYDVVVGDVVKLETGDTIPADGLYIAGQSIAVDESSMTGESDQKRKSPDRPFFLSGCQVLEGSASMLVVAVGPNSQWGKLKLLLQSPDSDTPLTQKLEKLAENIGKFGLIAAILTFGVLLLKYIIVFVKDGRTWHWSELGTIVGFVVTAITIIVVAVPEGLPLAVTISLAYSMMKMMKDQNLVRHLEACETMGGATNICSDKTGTLTQNRMTVVKKIIGKSINPDDLDNGKSSIASDQHRDIYSSPTSSSSRHNVYNDSGKVQGLEMEMLSNSRILTLLAEGISLNSTAYIEKHSDRLNDHIGSKTECALLEWLETMPNQSYETVRRENKDRVVRVYPFSSEKKMSAVLINQNQNISGGLLVFVKGAAEIVLNNCINIIDKNGESLQMSRDEKMLLQKDIEIFASEGLRTLVLAYKEINNEPSDDAKIIYTGLTFLALVGIKDPVRKEVPRAVKRCQGAGIFVRMLTGDNILTAKNIARECGILKDGGVAIEGPQFRLLTDDQLDTIIPHLQVIARCSPTDKFRLVHRLRDLGEVVAVTGDGVNDAPQLKEADVGFSMGIAGTEVAKEASDIVLLDDNFNSIAKAVIWGRNVYDSIRKFIQFQLTVNIVAVLIAFVGSITNGESPLRPVQLLWVNLIMDTLGALALSTEPPSDELFNRRPYGRYDSLITCRMWRNIIGQSIYQIAFLFSIMYSAASMVELFDLPKVNLWTDDDKTVYHTIIFNTFVFCQFFNEINCRVLDNQLNVFRNIHKSYVFVGVVSFCIFIQVILVEFGGEFFGTRHLDYKQWFFCIIIGFGSLIWGFCLRLLPLKDKTTAKVDIKPLDVKNLGIDVDVESQPLLGRKSNWNKARNVFTQINVISAFRNQPRLKRTKTLFATKSSDSNARYNRNLSGSGYGSGSR</sequence>
<keyword evidence="4 15" id="KW-0812">Transmembrane</keyword>
<dbReference type="FunFam" id="2.70.150.10:FF:000029">
    <property type="entry name" value="Calcium-transporting ATPase"/>
    <property type="match status" value="1"/>
</dbReference>
<dbReference type="InterPro" id="IPR023298">
    <property type="entry name" value="ATPase_P-typ_TM_dom_sf"/>
</dbReference>
<dbReference type="SFLD" id="SFLDF00027">
    <property type="entry name" value="p-type_atpase"/>
    <property type="match status" value="1"/>
</dbReference>
<dbReference type="InterPro" id="IPR006408">
    <property type="entry name" value="P-type_ATPase_IIB"/>
</dbReference>
<keyword evidence="12 15" id="KW-0406">Ion transport</keyword>
<dbReference type="Gene3D" id="1.20.1110.10">
    <property type="entry name" value="Calcium-transporting ATPase, transmembrane domain"/>
    <property type="match status" value="1"/>
</dbReference>
<dbReference type="FunFam" id="3.40.50.1000:FF:000018">
    <property type="entry name" value="Calcium-transporting ATPase"/>
    <property type="match status" value="1"/>
</dbReference>
<dbReference type="PANTHER" id="PTHR24093">
    <property type="entry name" value="CATION TRANSPORTING ATPASE"/>
    <property type="match status" value="1"/>
</dbReference>
<feature type="transmembrane region" description="Helical" evidence="15">
    <location>
        <begin position="891"/>
        <end position="908"/>
    </location>
</feature>
<feature type="compositionally biased region" description="Polar residues" evidence="16">
    <location>
        <begin position="420"/>
        <end position="433"/>
    </location>
</feature>
<keyword evidence="2 15" id="KW-0813">Transport</keyword>
<evidence type="ECO:0000256" key="16">
    <source>
        <dbReference type="SAM" id="MobiDB-lite"/>
    </source>
</evidence>
<keyword evidence="11 15" id="KW-1133">Transmembrane helix</keyword>
<dbReference type="SMART" id="SM00831">
    <property type="entry name" value="Cation_ATPase_N"/>
    <property type="match status" value="1"/>
</dbReference>
<dbReference type="SFLD" id="SFLDS00003">
    <property type="entry name" value="Haloacid_Dehalogenase"/>
    <property type="match status" value="1"/>
</dbReference>
<evidence type="ECO:0000256" key="3">
    <source>
        <dbReference type="ARBA" id="ARBA00022568"/>
    </source>
</evidence>
<dbReference type="GO" id="GO:0016887">
    <property type="term" value="F:ATP hydrolysis activity"/>
    <property type="evidence" value="ECO:0007669"/>
    <property type="project" value="InterPro"/>
</dbReference>
<dbReference type="GO" id="GO:0005388">
    <property type="term" value="F:P-type calcium transporter activity"/>
    <property type="evidence" value="ECO:0007669"/>
    <property type="project" value="UniProtKB-EC"/>
</dbReference>
<evidence type="ECO:0000259" key="17">
    <source>
        <dbReference type="SMART" id="SM00831"/>
    </source>
</evidence>
<feature type="region of interest" description="Disordered" evidence="16">
    <location>
        <begin position="404"/>
        <end position="434"/>
    </location>
</feature>
<evidence type="ECO:0000256" key="5">
    <source>
        <dbReference type="ARBA" id="ARBA00022723"/>
    </source>
</evidence>
<keyword evidence="5" id="KW-0479">Metal-binding</keyword>
<protein>
    <recommendedName>
        <fullName evidence="15">Calcium-transporting ATPase</fullName>
        <ecNumber evidence="15">7.2.2.10</ecNumber>
    </recommendedName>
</protein>
<dbReference type="Gene3D" id="2.70.150.10">
    <property type="entry name" value="Calcium-transporting ATPase, cytoplasmic transduction domain A"/>
    <property type="match status" value="1"/>
</dbReference>
<comment type="catalytic activity">
    <reaction evidence="14 15">
        <text>Ca(2+)(in) + ATP + H2O = Ca(2+)(out) + ADP + phosphate + H(+)</text>
        <dbReference type="Rhea" id="RHEA:18105"/>
        <dbReference type="ChEBI" id="CHEBI:15377"/>
        <dbReference type="ChEBI" id="CHEBI:15378"/>
        <dbReference type="ChEBI" id="CHEBI:29108"/>
        <dbReference type="ChEBI" id="CHEBI:30616"/>
        <dbReference type="ChEBI" id="CHEBI:43474"/>
        <dbReference type="ChEBI" id="CHEBI:456216"/>
        <dbReference type="EC" id="7.2.2.10"/>
    </reaction>
</comment>
<dbReference type="AlphaFoldDB" id="A0AAN7U055"/>
<evidence type="ECO:0000256" key="2">
    <source>
        <dbReference type="ARBA" id="ARBA00022448"/>
    </source>
</evidence>
<dbReference type="InterPro" id="IPR023214">
    <property type="entry name" value="HAD_sf"/>
</dbReference>
<keyword evidence="13 15" id="KW-0472">Membrane</keyword>
<keyword evidence="8 15" id="KW-0067">ATP-binding</keyword>
<dbReference type="EMBL" id="JAVFKY010000003">
    <property type="protein sequence ID" value="KAK5579297.1"/>
    <property type="molecule type" value="Genomic_DNA"/>
</dbReference>
<dbReference type="InterPro" id="IPR006068">
    <property type="entry name" value="ATPase_P-typ_cation-transptr_C"/>
</dbReference>
<evidence type="ECO:0000256" key="8">
    <source>
        <dbReference type="ARBA" id="ARBA00022840"/>
    </source>
</evidence>
<feature type="domain" description="Cation-transporting P-type ATPase N-terminal" evidence="17">
    <location>
        <begin position="41"/>
        <end position="115"/>
    </location>
</feature>
<dbReference type="InterPro" id="IPR008250">
    <property type="entry name" value="ATPase_P-typ_transduc_dom_A_sf"/>
</dbReference>
<evidence type="ECO:0000256" key="11">
    <source>
        <dbReference type="ARBA" id="ARBA00022989"/>
    </source>
</evidence>
<dbReference type="EC" id="7.2.2.10" evidence="15"/>
<evidence type="ECO:0000256" key="9">
    <source>
        <dbReference type="ARBA" id="ARBA00022842"/>
    </source>
</evidence>
<reference evidence="18 19" key="1">
    <citation type="submission" date="2023-11" db="EMBL/GenBank/DDBJ databases">
        <title>Dfirmibasis_genome.</title>
        <authorList>
            <person name="Edelbroek B."/>
            <person name="Kjellin J."/>
            <person name="Jerlstrom-Hultqvist J."/>
            <person name="Soderbom F."/>
        </authorList>
    </citation>
    <scope>NUCLEOTIDE SEQUENCE [LARGE SCALE GENOMIC DNA]</scope>
    <source>
        <strain evidence="18 19">TNS-C-14</strain>
    </source>
</reference>
<dbReference type="SUPFAM" id="SSF81653">
    <property type="entry name" value="Calcium ATPase, transduction domain A"/>
    <property type="match status" value="1"/>
</dbReference>
<evidence type="ECO:0000256" key="4">
    <source>
        <dbReference type="ARBA" id="ARBA00022692"/>
    </source>
</evidence>
<dbReference type="NCBIfam" id="TIGR01517">
    <property type="entry name" value="ATPase-IIB_Ca"/>
    <property type="match status" value="1"/>
</dbReference>
<dbReference type="GO" id="GO:0046872">
    <property type="term" value="F:metal ion binding"/>
    <property type="evidence" value="ECO:0007669"/>
    <property type="project" value="UniProtKB-KW"/>
</dbReference>
<dbReference type="Proteomes" id="UP001344447">
    <property type="component" value="Unassembled WGS sequence"/>
</dbReference>
<evidence type="ECO:0000256" key="6">
    <source>
        <dbReference type="ARBA" id="ARBA00022741"/>
    </source>
</evidence>
<dbReference type="InterPro" id="IPR004014">
    <property type="entry name" value="ATPase_P-typ_cation-transptr_N"/>
</dbReference>
<organism evidence="18 19">
    <name type="scientific">Dictyostelium firmibasis</name>
    <dbReference type="NCBI Taxonomy" id="79012"/>
    <lineage>
        <taxon>Eukaryota</taxon>
        <taxon>Amoebozoa</taxon>
        <taxon>Evosea</taxon>
        <taxon>Eumycetozoa</taxon>
        <taxon>Dictyostelia</taxon>
        <taxon>Dictyosteliales</taxon>
        <taxon>Dictyosteliaceae</taxon>
        <taxon>Dictyostelium</taxon>
    </lineage>
</organism>
<dbReference type="InterPro" id="IPR036412">
    <property type="entry name" value="HAD-like_sf"/>
</dbReference>
<dbReference type="PROSITE" id="PS00154">
    <property type="entry name" value="ATPASE_E1_E2"/>
    <property type="match status" value="1"/>
</dbReference>
<name>A0AAN7U055_9MYCE</name>
<feature type="transmembrane region" description="Helical" evidence="15">
    <location>
        <begin position="962"/>
        <end position="983"/>
    </location>
</feature>
<evidence type="ECO:0000313" key="19">
    <source>
        <dbReference type="Proteomes" id="UP001344447"/>
    </source>
</evidence>
<comment type="function">
    <text evidence="15">Catalyzes the hydrolysis of ATP coupled with the transport of calcium.</text>
</comment>
<dbReference type="InterPro" id="IPR044492">
    <property type="entry name" value="P_typ_ATPase_HD_dom"/>
</dbReference>
<dbReference type="PRINTS" id="PR00119">
    <property type="entry name" value="CATATPASE"/>
</dbReference>
<dbReference type="SUPFAM" id="SSF56784">
    <property type="entry name" value="HAD-like"/>
    <property type="match status" value="1"/>
</dbReference>
<evidence type="ECO:0000256" key="10">
    <source>
        <dbReference type="ARBA" id="ARBA00022967"/>
    </source>
</evidence>
<comment type="caution">
    <text evidence="15">Lacks conserved residue(s) required for the propagation of feature annotation.</text>
</comment>
<dbReference type="GO" id="GO:0005886">
    <property type="term" value="C:plasma membrane"/>
    <property type="evidence" value="ECO:0007669"/>
    <property type="project" value="TreeGrafter"/>
</dbReference>
<dbReference type="Pfam" id="PF13246">
    <property type="entry name" value="Cation_ATPase"/>
    <property type="match status" value="1"/>
</dbReference>
<dbReference type="FunFam" id="3.40.50.1000:FF:000001">
    <property type="entry name" value="Phospholipid-transporting ATPase IC"/>
    <property type="match status" value="1"/>
</dbReference>
<evidence type="ECO:0000256" key="14">
    <source>
        <dbReference type="ARBA" id="ARBA00048694"/>
    </source>
</evidence>
<dbReference type="PANTHER" id="PTHR24093:SF425">
    <property type="entry name" value="CALCIUM-TRANSPORTING ATPASE"/>
    <property type="match status" value="1"/>
</dbReference>
<dbReference type="FunFam" id="1.20.1110.10:FF:000036">
    <property type="entry name" value="Calcium-transporting ATPase"/>
    <property type="match status" value="1"/>
</dbReference>
<evidence type="ECO:0000256" key="12">
    <source>
        <dbReference type="ARBA" id="ARBA00023065"/>
    </source>
</evidence>
<feature type="transmembrane region" description="Helical" evidence="15">
    <location>
        <begin position="848"/>
        <end position="871"/>
    </location>
</feature>
<evidence type="ECO:0000256" key="15">
    <source>
        <dbReference type="RuleBase" id="RU361146"/>
    </source>
</evidence>